<evidence type="ECO:0000313" key="7">
    <source>
        <dbReference type="EMBL" id="SFQ69364.1"/>
    </source>
</evidence>
<sequence length="126" mass="13350">MERRTAALTMMLASLGLAACSPAPEPSIPARGAKLFQQTCAACHGADGRGGSAPDLTRLIMDGSGTFPSIETLNRMHEGGDAMPAFRDLALGPTVVVEIEEGIGTPVPEDMLAIWRYLETIQRPDL</sequence>
<proteinExistence type="predicted"/>
<dbReference type="AlphaFoldDB" id="A0A1I6AL22"/>
<evidence type="ECO:0000256" key="3">
    <source>
        <dbReference type="ARBA" id="ARBA00023004"/>
    </source>
</evidence>
<dbReference type="GO" id="GO:0020037">
    <property type="term" value="F:heme binding"/>
    <property type="evidence" value="ECO:0007669"/>
    <property type="project" value="InterPro"/>
</dbReference>
<keyword evidence="8" id="KW-1185">Reference proteome</keyword>
<dbReference type="EMBL" id="FOXV01000024">
    <property type="protein sequence ID" value="SFQ69364.1"/>
    <property type="molecule type" value="Genomic_DNA"/>
</dbReference>
<organism evidence="7 8">
    <name type="scientific">Roseivivax halotolerans</name>
    <dbReference type="NCBI Taxonomy" id="93684"/>
    <lineage>
        <taxon>Bacteria</taxon>
        <taxon>Pseudomonadati</taxon>
        <taxon>Pseudomonadota</taxon>
        <taxon>Alphaproteobacteria</taxon>
        <taxon>Rhodobacterales</taxon>
        <taxon>Roseobacteraceae</taxon>
        <taxon>Roseivivax</taxon>
    </lineage>
</organism>
<accession>A0A1I6AL22</accession>
<dbReference type="STRING" id="93684.SAMN05421853_1243"/>
<keyword evidence="5" id="KW-0732">Signal</keyword>
<evidence type="ECO:0000256" key="5">
    <source>
        <dbReference type="SAM" id="SignalP"/>
    </source>
</evidence>
<protein>
    <submittedName>
        <fullName evidence="7">Cytochrome C oxidase, cbb3-type, subunit III</fullName>
    </submittedName>
</protein>
<gene>
    <name evidence="7" type="ORF">SAMN05421853_1243</name>
</gene>
<evidence type="ECO:0000256" key="4">
    <source>
        <dbReference type="PROSITE-ProRule" id="PRU00433"/>
    </source>
</evidence>
<dbReference type="GO" id="GO:0046872">
    <property type="term" value="F:metal ion binding"/>
    <property type="evidence" value="ECO:0007669"/>
    <property type="project" value="UniProtKB-KW"/>
</dbReference>
<name>A0A1I6AL22_9RHOB</name>
<evidence type="ECO:0000313" key="8">
    <source>
        <dbReference type="Proteomes" id="UP000243106"/>
    </source>
</evidence>
<feature type="signal peptide" evidence="5">
    <location>
        <begin position="1"/>
        <end position="19"/>
    </location>
</feature>
<dbReference type="Gene3D" id="1.10.760.10">
    <property type="entry name" value="Cytochrome c-like domain"/>
    <property type="match status" value="1"/>
</dbReference>
<dbReference type="SUPFAM" id="SSF46626">
    <property type="entry name" value="Cytochrome c"/>
    <property type="match status" value="1"/>
</dbReference>
<dbReference type="Proteomes" id="UP000243106">
    <property type="component" value="Unassembled WGS sequence"/>
</dbReference>
<dbReference type="PROSITE" id="PS51007">
    <property type="entry name" value="CYTC"/>
    <property type="match status" value="1"/>
</dbReference>
<dbReference type="PROSITE" id="PS51257">
    <property type="entry name" value="PROKAR_LIPOPROTEIN"/>
    <property type="match status" value="1"/>
</dbReference>
<feature type="domain" description="Cytochrome c" evidence="6">
    <location>
        <begin position="27"/>
        <end position="122"/>
    </location>
</feature>
<feature type="chain" id="PRO_5017442654" evidence="5">
    <location>
        <begin position="20"/>
        <end position="126"/>
    </location>
</feature>
<keyword evidence="1 4" id="KW-0349">Heme</keyword>
<evidence type="ECO:0000256" key="1">
    <source>
        <dbReference type="ARBA" id="ARBA00022617"/>
    </source>
</evidence>
<reference evidence="8" key="1">
    <citation type="submission" date="2016-10" db="EMBL/GenBank/DDBJ databases">
        <authorList>
            <person name="Varghese N."/>
            <person name="Submissions S."/>
        </authorList>
    </citation>
    <scope>NUCLEOTIDE SEQUENCE [LARGE SCALE GENOMIC DNA]</scope>
    <source>
        <strain evidence="8">JCM 10271</strain>
    </source>
</reference>
<keyword evidence="3 4" id="KW-0408">Iron</keyword>
<dbReference type="InterPro" id="IPR009056">
    <property type="entry name" value="Cyt_c-like_dom"/>
</dbReference>
<dbReference type="InterPro" id="IPR036909">
    <property type="entry name" value="Cyt_c-like_dom_sf"/>
</dbReference>
<dbReference type="Pfam" id="PF13442">
    <property type="entry name" value="Cytochrome_CBB3"/>
    <property type="match status" value="1"/>
</dbReference>
<evidence type="ECO:0000256" key="2">
    <source>
        <dbReference type="ARBA" id="ARBA00022723"/>
    </source>
</evidence>
<keyword evidence="2 4" id="KW-0479">Metal-binding</keyword>
<dbReference type="GO" id="GO:0009055">
    <property type="term" value="F:electron transfer activity"/>
    <property type="evidence" value="ECO:0007669"/>
    <property type="project" value="InterPro"/>
</dbReference>
<evidence type="ECO:0000259" key="6">
    <source>
        <dbReference type="PROSITE" id="PS51007"/>
    </source>
</evidence>